<dbReference type="RefSeq" id="WP_173063104.1">
    <property type="nucleotide sequence ID" value="NZ_AP022853.1"/>
</dbReference>
<dbReference type="PANTHER" id="PTHR45228">
    <property type="entry name" value="CYCLIC DI-GMP PHOSPHODIESTERASE TM_0186-RELATED"/>
    <property type="match status" value="1"/>
</dbReference>
<dbReference type="CDD" id="cd00077">
    <property type="entry name" value="HDc"/>
    <property type="match status" value="1"/>
</dbReference>
<dbReference type="SUPFAM" id="SSF109604">
    <property type="entry name" value="HD-domain/PDEase-like"/>
    <property type="match status" value="1"/>
</dbReference>
<proteinExistence type="predicted"/>
<dbReference type="InterPro" id="IPR037522">
    <property type="entry name" value="HD_GYP_dom"/>
</dbReference>
<gene>
    <name evidence="2" type="ORF">SKTS_16360</name>
</gene>
<dbReference type="GO" id="GO:0008081">
    <property type="term" value="F:phosphoric diester hydrolase activity"/>
    <property type="evidence" value="ECO:0007669"/>
    <property type="project" value="UniProtKB-ARBA"/>
</dbReference>
<dbReference type="KEGG" id="slac:SKTS_16360"/>
<name>A0A6F8VBP4_9PROT</name>
<keyword evidence="3" id="KW-1185">Reference proteome</keyword>
<reference evidence="3" key="1">
    <citation type="submission" date="2020-03" db="EMBL/GenBank/DDBJ databases">
        <title>Complete genome sequence of sulfur-oxidizing bacterium skT11.</title>
        <authorList>
            <person name="Kanda M."/>
            <person name="Kojima H."/>
            <person name="Fukui M."/>
        </authorList>
    </citation>
    <scope>NUCLEOTIDE SEQUENCE [LARGE SCALE GENOMIC DNA]</scope>
    <source>
        <strain evidence="3">skT11</strain>
    </source>
</reference>
<accession>A0A6F8VBP4</accession>
<dbReference type="Proteomes" id="UP000502260">
    <property type="component" value="Chromosome"/>
</dbReference>
<dbReference type="Gene3D" id="1.10.3210.10">
    <property type="entry name" value="Hypothetical protein af1432"/>
    <property type="match status" value="1"/>
</dbReference>
<dbReference type="EMBL" id="AP022853">
    <property type="protein sequence ID" value="BCB26750.1"/>
    <property type="molecule type" value="Genomic_DNA"/>
</dbReference>
<evidence type="ECO:0000259" key="1">
    <source>
        <dbReference type="PROSITE" id="PS51832"/>
    </source>
</evidence>
<dbReference type="InterPro" id="IPR003607">
    <property type="entry name" value="HD/PDEase_dom"/>
</dbReference>
<protein>
    <recommendedName>
        <fullName evidence="1">HD-GYP domain-containing protein</fullName>
    </recommendedName>
</protein>
<feature type="domain" description="HD-GYP" evidence="1">
    <location>
        <begin position="119"/>
        <end position="320"/>
    </location>
</feature>
<dbReference type="AlphaFoldDB" id="A0A6F8VBP4"/>
<evidence type="ECO:0000313" key="3">
    <source>
        <dbReference type="Proteomes" id="UP000502260"/>
    </source>
</evidence>
<dbReference type="PROSITE" id="PS51832">
    <property type="entry name" value="HD_GYP"/>
    <property type="match status" value="1"/>
</dbReference>
<organism evidence="2 3">
    <name type="scientific">Sulfurimicrobium lacus</name>
    <dbReference type="NCBI Taxonomy" id="2715678"/>
    <lineage>
        <taxon>Bacteria</taxon>
        <taxon>Pseudomonadati</taxon>
        <taxon>Pseudomonadota</taxon>
        <taxon>Betaproteobacteria</taxon>
        <taxon>Nitrosomonadales</taxon>
        <taxon>Sulfuricellaceae</taxon>
        <taxon>Sulfurimicrobium</taxon>
    </lineage>
</organism>
<sequence length="398" mass="43853">MIPYSNPHPRGHAGSAAAVFSRMLRPVVVPHDLIGHRTPCDIFNARGAVWIKAGSTIPQSVGDPSYAGRFYCRAAEAGQISFLDPIRGLQRVAGDLSDIAARIARGEHVAVGELASLVRQVRELWAADADACLGYARLARFGRHSIWHTIHVALLTAELAAACSYEGDELESMIGGALTMNLAQLSLHDEMYELYGALDSGLQDALRLHPLESVRLLGRIGKFDGAWVDAVALHHENVDGSGYPLQLKGADIALSSRIVRVADTFAARVTGRRSRPPRHWNIMHAREIPMLVEHVFGADLLRLDHTLVRRLIDVLGRFPPGSLVRLSNRELALVTRRQSGLHNKPSQVYAIFDALGHPLEAPRLRQIGFGQYEIRGYAHDQLPKLPDFDWPTAWGYGL</sequence>
<dbReference type="InterPro" id="IPR052020">
    <property type="entry name" value="Cyclic_di-GMP/3'3'-cGAMP_PDE"/>
</dbReference>
<dbReference type="Pfam" id="PF13487">
    <property type="entry name" value="HD_5"/>
    <property type="match status" value="1"/>
</dbReference>
<evidence type="ECO:0000313" key="2">
    <source>
        <dbReference type="EMBL" id="BCB26750.1"/>
    </source>
</evidence>